<comment type="function">
    <text evidence="10">Stabilizing subunit of the glycosylphosphatidylinositol-mannosyltransferase I complex which catalyzes the transfer of the first mannose, via an alpha-1,4 bond from a dolichol-phosphate-mannose (Dol-P-Man) to the glucosaminyl acyl phosphatidylinositol (GlcN-(acyl)PI) intermediate to generate alpha-D-Man-(1-&gt;4)-alpha-D-GlcN-(1-&gt;6)-(1-radyl,2-acyl-sn-glycero-3-phospho)-2-acyl-inositol and participates in the sixth step of the glycosylphosphatidylinositol-anchor biosynthesis. Probably acts by stabilizing the mannosyltransferase PIGM.</text>
</comment>
<sequence length="308" mass="35087">MVSSNYGCILLSVFVQLIYALEYASSSCSSLPPLSGFPQFILGAIDKEIKFDTPDYFPKRKIPWDIEITTNEALQLTQSLSKQNSAWEMTRTYEGQGMHHEVLTNMQITGSNFSDFQCYTMFVEKVSTSFFLDIYEIARTSTDFSVYYTNYIDIEKPSYESQNHTVLVFSALNENQKASTKIKWHTRYHAPSNESLFVNVTIPKPDVYLFCTPTLQKDDSLEKEDACQIYAEYNIIMAPCPHLTRTLCPWMNLSLKTGNDLVFKWPVGSLSEKNFVTFLTIASTVVGALFLLAVTVYSSTKSQHTKQH</sequence>
<evidence type="ECO:0000256" key="4">
    <source>
        <dbReference type="ARBA" id="ARBA00022502"/>
    </source>
</evidence>
<name>A0A6F9DNV5_9ASCI</name>
<keyword evidence="10" id="KW-0732">Signal</keyword>
<dbReference type="AlphaFoldDB" id="A0A6F9DNV5"/>
<evidence type="ECO:0000256" key="7">
    <source>
        <dbReference type="ARBA" id="ARBA00022989"/>
    </source>
</evidence>
<protein>
    <recommendedName>
        <fullName evidence="10">Phosphatidylinositol-glycan biosynthesis class X protein</fullName>
    </recommendedName>
</protein>
<dbReference type="InterPro" id="IPR013233">
    <property type="entry name" value="PIG-X/PBN1"/>
</dbReference>
<keyword evidence="7 10" id="KW-1133">Transmembrane helix</keyword>
<dbReference type="GO" id="GO:0005789">
    <property type="term" value="C:endoplasmic reticulum membrane"/>
    <property type="evidence" value="ECO:0007669"/>
    <property type="project" value="UniProtKB-SubCell"/>
</dbReference>
<keyword evidence="6 10" id="KW-0256">Endoplasmic reticulum</keyword>
<reference evidence="11" key="1">
    <citation type="submission" date="2020-04" db="EMBL/GenBank/DDBJ databases">
        <authorList>
            <person name="Neveu A P."/>
        </authorList>
    </citation>
    <scope>NUCLEOTIDE SEQUENCE</scope>
    <source>
        <tissue evidence="11">Whole embryo</tissue>
    </source>
</reference>
<feature type="transmembrane region" description="Helical" evidence="10">
    <location>
        <begin position="275"/>
        <end position="297"/>
    </location>
</feature>
<evidence type="ECO:0000256" key="10">
    <source>
        <dbReference type="RuleBase" id="RU366056"/>
    </source>
</evidence>
<evidence type="ECO:0000256" key="2">
    <source>
        <dbReference type="ARBA" id="ARBA00004687"/>
    </source>
</evidence>
<comment type="subcellular location">
    <subcellularLocation>
        <location evidence="1 10">Endoplasmic reticulum membrane</location>
        <topology evidence="1 10">Single-pass membrane protein</topology>
    </subcellularLocation>
</comment>
<gene>
    <name evidence="11" type="primary">Pigx</name>
</gene>
<organism evidence="11">
    <name type="scientific">Phallusia mammillata</name>
    <dbReference type="NCBI Taxonomy" id="59560"/>
    <lineage>
        <taxon>Eukaryota</taxon>
        <taxon>Metazoa</taxon>
        <taxon>Chordata</taxon>
        <taxon>Tunicata</taxon>
        <taxon>Ascidiacea</taxon>
        <taxon>Phlebobranchia</taxon>
        <taxon>Ascidiidae</taxon>
        <taxon>Phallusia</taxon>
    </lineage>
</organism>
<evidence type="ECO:0000313" key="11">
    <source>
        <dbReference type="EMBL" id="CAB3264871.1"/>
    </source>
</evidence>
<keyword evidence="5 10" id="KW-0812">Transmembrane</keyword>
<evidence type="ECO:0000256" key="6">
    <source>
        <dbReference type="ARBA" id="ARBA00022824"/>
    </source>
</evidence>
<dbReference type="Pfam" id="PF08320">
    <property type="entry name" value="PIG-X"/>
    <property type="match status" value="1"/>
</dbReference>
<feature type="signal peptide" evidence="10">
    <location>
        <begin position="1"/>
        <end position="20"/>
    </location>
</feature>
<evidence type="ECO:0000256" key="3">
    <source>
        <dbReference type="ARBA" id="ARBA00010345"/>
    </source>
</evidence>
<proteinExistence type="evidence at transcript level"/>
<keyword evidence="8 10" id="KW-0472">Membrane</keyword>
<evidence type="ECO:0000256" key="8">
    <source>
        <dbReference type="ARBA" id="ARBA00023136"/>
    </source>
</evidence>
<feature type="chain" id="PRO_5026379048" description="Phosphatidylinositol-glycan biosynthesis class X protein" evidence="10">
    <location>
        <begin position="21"/>
        <end position="308"/>
    </location>
</feature>
<dbReference type="InterPro" id="IPR040039">
    <property type="entry name" value="PIGX"/>
</dbReference>
<dbReference type="PANTHER" id="PTHR28650:SF1">
    <property type="entry name" value="PHOSPHATIDYLINOSITOL-GLYCAN BIOSYNTHESIS CLASS X PROTEIN"/>
    <property type="match status" value="1"/>
</dbReference>
<dbReference type="EMBL" id="LR789009">
    <property type="protein sequence ID" value="CAB3264871.1"/>
    <property type="molecule type" value="mRNA"/>
</dbReference>
<evidence type="ECO:0000256" key="5">
    <source>
        <dbReference type="ARBA" id="ARBA00022692"/>
    </source>
</evidence>
<accession>A0A6F9DNV5</accession>
<evidence type="ECO:0000256" key="9">
    <source>
        <dbReference type="ARBA" id="ARBA00023180"/>
    </source>
</evidence>
<comment type="pathway">
    <text evidence="2 10">Glycolipid biosynthesis; glycosylphosphatidylinositol-anchor biosynthesis.</text>
</comment>
<dbReference type="GO" id="GO:0006506">
    <property type="term" value="P:GPI anchor biosynthetic process"/>
    <property type="evidence" value="ECO:0007669"/>
    <property type="project" value="UniProtKB-UniPathway"/>
</dbReference>
<dbReference type="SMART" id="SM00780">
    <property type="entry name" value="PIG-X"/>
    <property type="match status" value="1"/>
</dbReference>
<keyword evidence="9" id="KW-0325">Glycoprotein</keyword>
<dbReference type="UniPathway" id="UPA00196"/>
<dbReference type="PANTHER" id="PTHR28650">
    <property type="entry name" value="PHOSPHATIDYLINOSITOL-GLYCAN BIOSYNTHESIS CLASS X PROTEIN"/>
    <property type="match status" value="1"/>
</dbReference>
<evidence type="ECO:0000256" key="1">
    <source>
        <dbReference type="ARBA" id="ARBA00004389"/>
    </source>
</evidence>
<comment type="similarity">
    <text evidence="3 10">Belongs to the PIGX family.</text>
</comment>
<keyword evidence="4 10" id="KW-0337">GPI-anchor biosynthesis</keyword>